<evidence type="ECO:0000313" key="4">
    <source>
        <dbReference type="EMBL" id="HIQ24049.1"/>
    </source>
</evidence>
<keyword evidence="1 2" id="KW-0129">CBS domain</keyword>
<feature type="domain" description="CBS" evidence="3">
    <location>
        <begin position="216"/>
        <end position="270"/>
    </location>
</feature>
<evidence type="ECO:0000259" key="3">
    <source>
        <dbReference type="PROSITE" id="PS51371"/>
    </source>
</evidence>
<organism evidence="4 5">
    <name type="scientific">Pyrodictium delaneyi</name>
    <dbReference type="NCBI Taxonomy" id="1273541"/>
    <lineage>
        <taxon>Archaea</taxon>
        <taxon>Thermoproteota</taxon>
        <taxon>Thermoprotei</taxon>
        <taxon>Desulfurococcales</taxon>
        <taxon>Pyrodictiaceae</taxon>
        <taxon>Pyrodictium</taxon>
    </lineage>
</organism>
<dbReference type="PANTHER" id="PTHR43080">
    <property type="entry name" value="CBS DOMAIN-CONTAINING PROTEIN CBSX3, MITOCHONDRIAL"/>
    <property type="match status" value="1"/>
</dbReference>
<feature type="domain" description="CBS" evidence="3">
    <location>
        <begin position="141"/>
        <end position="197"/>
    </location>
</feature>
<evidence type="ECO:0000256" key="2">
    <source>
        <dbReference type="PROSITE-ProRule" id="PRU00703"/>
    </source>
</evidence>
<dbReference type="PANTHER" id="PTHR43080:SF2">
    <property type="entry name" value="CBS DOMAIN-CONTAINING PROTEIN"/>
    <property type="match status" value="1"/>
</dbReference>
<feature type="domain" description="CBS" evidence="3">
    <location>
        <begin position="11"/>
        <end position="70"/>
    </location>
</feature>
<proteinExistence type="predicted"/>
<dbReference type="SMART" id="SM00116">
    <property type="entry name" value="CBS"/>
    <property type="match status" value="4"/>
</dbReference>
<comment type="caution">
    <text evidence="4">The sequence shown here is derived from an EMBL/GenBank/DDBJ whole genome shotgun (WGS) entry which is preliminary data.</text>
</comment>
<evidence type="ECO:0000313" key="5">
    <source>
        <dbReference type="Proteomes" id="UP000600071"/>
    </source>
</evidence>
<protein>
    <submittedName>
        <fullName evidence="4">CBS domain-containing protein</fullName>
    </submittedName>
</protein>
<dbReference type="SUPFAM" id="SSF54631">
    <property type="entry name" value="CBS-domain pair"/>
    <property type="match status" value="2"/>
</dbReference>
<reference evidence="4" key="1">
    <citation type="journal article" date="2020" name="ISME J.">
        <title>Gammaproteobacteria mediating utilization of methyl-, sulfur- and petroleum organic compounds in deep ocean hydrothermal plumes.</title>
        <authorList>
            <person name="Zhou Z."/>
            <person name="Liu Y."/>
            <person name="Pan J."/>
            <person name="Cron B.R."/>
            <person name="Toner B.M."/>
            <person name="Anantharaman K."/>
            <person name="Breier J.A."/>
            <person name="Dick G.J."/>
            <person name="Li M."/>
        </authorList>
    </citation>
    <scope>NUCLEOTIDE SEQUENCE</scope>
    <source>
        <strain evidence="4">SZUA-1523</strain>
    </source>
</reference>
<dbReference type="Gene3D" id="3.10.580.10">
    <property type="entry name" value="CBS-domain"/>
    <property type="match status" value="2"/>
</dbReference>
<dbReference type="AlphaFoldDB" id="A0A832ZUI7"/>
<dbReference type="EMBL" id="DQVR01000069">
    <property type="protein sequence ID" value="HIQ24049.1"/>
    <property type="molecule type" value="Genomic_DNA"/>
</dbReference>
<dbReference type="InterPro" id="IPR000644">
    <property type="entry name" value="CBS_dom"/>
</dbReference>
<sequence>MVVARKARDIMQTDYPAVDKDETLEHAVRVMRKYDSDRVLAFEDEKLVGIMTKKDIMVKLATLRTRNVAVGRMHVSSFMTPDPKTVEPDVDAAVVAQRMIDENVGSLPVVEDEKVVGLVTRWEVANLVEEIGADVKAVDVMVTVPEALRTTNKVLHARQLLLRYNVLFLPVLDEEGRLVGYITADEIADAFLAFHDIVPEKYRKERIEHLLVDDIMRLRPPTVSPDSSVAEALEKMKAKKSKGAVVVHEDRLVGIITLNELVKLVAMRGQ</sequence>
<accession>A0A832ZUI7</accession>
<dbReference type="Pfam" id="PF00571">
    <property type="entry name" value="CBS"/>
    <property type="match status" value="4"/>
</dbReference>
<name>A0A832ZUI7_9CREN</name>
<dbReference type="InterPro" id="IPR051257">
    <property type="entry name" value="Diverse_CBS-Domain"/>
</dbReference>
<gene>
    <name evidence="4" type="ORF">EYH50_03275</name>
</gene>
<evidence type="ECO:0000256" key="1">
    <source>
        <dbReference type="ARBA" id="ARBA00023122"/>
    </source>
</evidence>
<dbReference type="PROSITE" id="PS51371">
    <property type="entry name" value="CBS"/>
    <property type="match status" value="4"/>
</dbReference>
<dbReference type="Proteomes" id="UP000600071">
    <property type="component" value="Unassembled WGS sequence"/>
</dbReference>
<dbReference type="InterPro" id="IPR046342">
    <property type="entry name" value="CBS_dom_sf"/>
</dbReference>
<feature type="domain" description="CBS" evidence="3">
    <location>
        <begin position="79"/>
        <end position="135"/>
    </location>
</feature>